<dbReference type="InterPro" id="IPR014975">
    <property type="entry name" value="DUF1836"/>
</dbReference>
<sequence>MATTALATFKMTPWDQLPAMPIYMDQLLQLVNQALAPLALPAVTKTMVNSYVKQHFFSRPVGRQYQRNHVVAVMVVTILKQDFSLATISQAINGIRESRLVEKRYEAFAMAFEQTLHGQTVSVKPTDRTTQAVQLAAQTVAYHLLTQQTLA</sequence>
<dbReference type="PANTHER" id="PTHR40056">
    <property type="entry name" value="HYPOTHETICAL CYTOSOLIC PROTEIN"/>
    <property type="match status" value="1"/>
</dbReference>
<dbReference type="RefSeq" id="WP_308704243.1">
    <property type="nucleotide sequence ID" value="NZ_AP027463.1"/>
</dbReference>
<name>A0ABU1AEC5_9LACO</name>
<reference evidence="1 2" key="1">
    <citation type="journal article" date="2023" name="Int. J. Syst. Evol. Microbiol.">
        <title>Lactiplantibacillus brownii sp. nov., a novel psychrotolerant species isolated from sauerkraut.</title>
        <authorList>
            <person name="Heng Y.C."/>
            <person name="Silvaraju S."/>
            <person name="Lee J.K.Y."/>
            <person name="Kittelmann S."/>
        </authorList>
    </citation>
    <scope>NUCLEOTIDE SEQUENCE [LARGE SCALE GENOMIC DNA]</scope>
    <source>
        <strain evidence="1 2">WILCCON 0030</strain>
    </source>
</reference>
<protein>
    <submittedName>
        <fullName evidence="1">DUF1836 domain-containing protein</fullName>
    </submittedName>
</protein>
<proteinExistence type="predicted"/>
<dbReference type="EMBL" id="JAVCWF010000001">
    <property type="protein sequence ID" value="MDQ7938570.1"/>
    <property type="molecule type" value="Genomic_DNA"/>
</dbReference>
<dbReference type="Proteomes" id="UP001227831">
    <property type="component" value="Unassembled WGS sequence"/>
</dbReference>
<keyword evidence="2" id="KW-1185">Reference proteome</keyword>
<dbReference type="Pfam" id="PF08876">
    <property type="entry name" value="DUF1836"/>
    <property type="match status" value="1"/>
</dbReference>
<dbReference type="PANTHER" id="PTHR40056:SF1">
    <property type="entry name" value="DUF1836 DOMAIN-CONTAINING PROTEIN"/>
    <property type="match status" value="1"/>
</dbReference>
<gene>
    <name evidence="1" type="ORF">RA086_13225</name>
</gene>
<evidence type="ECO:0000313" key="1">
    <source>
        <dbReference type="EMBL" id="MDQ7938570.1"/>
    </source>
</evidence>
<organism evidence="1 2">
    <name type="scientific">Lactiplantibacillus brownii</name>
    <dbReference type="NCBI Taxonomy" id="3069269"/>
    <lineage>
        <taxon>Bacteria</taxon>
        <taxon>Bacillati</taxon>
        <taxon>Bacillota</taxon>
        <taxon>Bacilli</taxon>
        <taxon>Lactobacillales</taxon>
        <taxon>Lactobacillaceae</taxon>
        <taxon>Lactiplantibacillus</taxon>
    </lineage>
</organism>
<accession>A0ABU1AEC5</accession>
<comment type="caution">
    <text evidence="1">The sequence shown here is derived from an EMBL/GenBank/DDBJ whole genome shotgun (WGS) entry which is preliminary data.</text>
</comment>
<evidence type="ECO:0000313" key="2">
    <source>
        <dbReference type="Proteomes" id="UP001227831"/>
    </source>
</evidence>